<dbReference type="RefSeq" id="WP_344518492.1">
    <property type="nucleotide sequence ID" value="NZ_BAAAUG010000010.1"/>
</dbReference>
<accession>A0ABP6M6F3</accession>
<name>A0ABP6M6F3_9ACTN</name>
<protein>
    <submittedName>
        <fullName evidence="1">Uncharacterized protein</fullName>
    </submittedName>
</protein>
<evidence type="ECO:0000313" key="1">
    <source>
        <dbReference type="EMBL" id="GAA3082998.1"/>
    </source>
</evidence>
<dbReference type="Proteomes" id="UP001501637">
    <property type="component" value="Unassembled WGS sequence"/>
</dbReference>
<sequence length="169" mass="18796">MTNPLAHFEPFPEPPALILEYIAERSAEESVVDGPAPWDLGSLPAELIAPMPSWLDSVCRWLNLRYAWQPQDVIPPCWTKHEGLGYEIAALAFARADAYAEAGATVIWHEQYDRFLARMNKALGKAGDECRVGRHEDRPARFQLAAWAAHVAGYAEGPVPTERVEEMAG</sequence>
<organism evidence="1 2">
    <name type="scientific">Streptomyces rectiviolaceus</name>
    <dbReference type="NCBI Taxonomy" id="332591"/>
    <lineage>
        <taxon>Bacteria</taxon>
        <taxon>Bacillati</taxon>
        <taxon>Actinomycetota</taxon>
        <taxon>Actinomycetes</taxon>
        <taxon>Kitasatosporales</taxon>
        <taxon>Streptomycetaceae</taxon>
        <taxon>Streptomyces</taxon>
    </lineage>
</organism>
<gene>
    <name evidence="1" type="ORF">GCM10010449_03640</name>
</gene>
<comment type="caution">
    <text evidence="1">The sequence shown here is derived from an EMBL/GenBank/DDBJ whole genome shotgun (WGS) entry which is preliminary data.</text>
</comment>
<proteinExistence type="predicted"/>
<keyword evidence="2" id="KW-1185">Reference proteome</keyword>
<evidence type="ECO:0000313" key="2">
    <source>
        <dbReference type="Proteomes" id="UP001501637"/>
    </source>
</evidence>
<dbReference type="EMBL" id="BAAAUG010000010">
    <property type="protein sequence ID" value="GAA3082998.1"/>
    <property type="molecule type" value="Genomic_DNA"/>
</dbReference>
<reference evidence="2" key="1">
    <citation type="journal article" date="2019" name="Int. J. Syst. Evol. Microbiol.">
        <title>The Global Catalogue of Microorganisms (GCM) 10K type strain sequencing project: providing services to taxonomists for standard genome sequencing and annotation.</title>
        <authorList>
            <consortium name="The Broad Institute Genomics Platform"/>
            <consortium name="The Broad Institute Genome Sequencing Center for Infectious Disease"/>
            <person name="Wu L."/>
            <person name="Ma J."/>
        </authorList>
    </citation>
    <scope>NUCLEOTIDE SEQUENCE [LARGE SCALE GENOMIC DNA]</scope>
    <source>
        <strain evidence="2">JCM 9092</strain>
    </source>
</reference>